<gene>
    <name evidence="10" type="primary">murG</name>
    <name evidence="13" type="ORF">SAMN06297229_0464</name>
</gene>
<keyword evidence="5 10" id="KW-0133">Cell shape</keyword>
<protein>
    <recommendedName>
        <fullName evidence="10">UDP-N-acetylglucosamine--N-acetylmuramyl-(pentapeptide) pyrophosphoryl-undecaprenol N-acetylglucosamine transferase</fullName>
        <ecNumber evidence="10">2.4.1.227</ecNumber>
    </recommendedName>
    <alternativeName>
        <fullName evidence="10">Undecaprenyl-PP-MurNAc-pentapeptide-UDPGlcNAc GlcNAc transferase</fullName>
    </alternativeName>
</protein>
<evidence type="ECO:0000256" key="7">
    <source>
        <dbReference type="ARBA" id="ARBA00023136"/>
    </source>
</evidence>
<dbReference type="SUPFAM" id="SSF53756">
    <property type="entry name" value="UDP-Glycosyltransferase/glycogen phosphorylase"/>
    <property type="match status" value="1"/>
</dbReference>
<dbReference type="GO" id="GO:0009252">
    <property type="term" value="P:peptidoglycan biosynthetic process"/>
    <property type="evidence" value="ECO:0007669"/>
    <property type="project" value="UniProtKB-UniRule"/>
</dbReference>
<dbReference type="GO" id="GO:0050511">
    <property type="term" value="F:undecaprenyldiphospho-muramoylpentapeptide beta-N-acetylglucosaminyltransferase activity"/>
    <property type="evidence" value="ECO:0007669"/>
    <property type="project" value="UniProtKB-UniRule"/>
</dbReference>
<keyword evidence="2 10" id="KW-0132">Cell division</keyword>
<reference evidence="14" key="1">
    <citation type="submission" date="2017-04" db="EMBL/GenBank/DDBJ databases">
        <authorList>
            <person name="Varghese N."/>
            <person name="Submissions S."/>
        </authorList>
    </citation>
    <scope>NUCLEOTIDE SEQUENCE [LARGE SCALE GENOMIC DNA]</scope>
</reference>
<organism evidence="13 14">
    <name type="scientific">Pseudidiomarina planktonica</name>
    <dbReference type="NCBI Taxonomy" id="1323738"/>
    <lineage>
        <taxon>Bacteria</taxon>
        <taxon>Pseudomonadati</taxon>
        <taxon>Pseudomonadota</taxon>
        <taxon>Gammaproteobacteria</taxon>
        <taxon>Alteromonadales</taxon>
        <taxon>Idiomarinaceae</taxon>
        <taxon>Pseudidiomarina</taxon>
    </lineage>
</organism>
<dbReference type="Proteomes" id="UP000194450">
    <property type="component" value="Unassembled WGS sequence"/>
</dbReference>
<proteinExistence type="inferred from homology"/>
<comment type="pathway">
    <text evidence="10">Cell wall biogenesis; peptidoglycan biosynthesis.</text>
</comment>
<dbReference type="GO" id="GO:0005975">
    <property type="term" value="P:carbohydrate metabolic process"/>
    <property type="evidence" value="ECO:0007669"/>
    <property type="project" value="InterPro"/>
</dbReference>
<dbReference type="GO" id="GO:0008360">
    <property type="term" value="P:regulation of cell shape"/>
    <property type="evidence" value="ECO:0007669"/>
    <property type="project" value="UniProtKB-KW"/>
</dbReference>
<name>A0A1Y6EHW1_9GAMM</name>
<dbReference type="CDD" id="cd03785">
    <property type="entry name" value="GT28_MurG"/>
    <property type="match status" value="1"/>
</dbReference>
<evidence type="ECO:0000313" key="14">
    <source>
        <dbReference type="Proteomes" id="UP000194450"/>
    </source>
</evidence>
<dbReference type="HAMAP" id="MF_00033">
    <property type="entry name" value="MurG"/>
    <property type="match status" value="1"/>
</dbReference>
<keyword evidence="3 10" id="KW-0328">Glycosyltransferase</keyword>
<dbReference type="Pfam" id="PF03033">
    <property type="entry name" value="Glyco_transf_28"/>
    <property type="match status" value="1"/>
</dbReference>
<feature type="binding site" evidence="10">
    <location>
        <position position="163"/>
    </location>
    <ligand>
        <name>UDP-N-acetyl-alpha-D-glucosamine</name>
        <dbReference type="ChEBI" id="CHEBI:57705"/>
    </ligand>
</feature>
<dbReference type="PANTHER" id="PTHR21015">
    <property type="entry name" value="UDP-N-ACETYLGLUCOSAMINE--N-ACETYLMURAMYL-(PENTAPEPTIDE) PYROPHOSPHORYL-UNDECAPRENOL N-ACETYLGLUCOSAMINE TRANSFERASE 1"/>
    <property type="match status" value="1"/>
</dbReference>
<evidence type="ECO:0000256" key="5">
    <source>
        <dbReference type="ARBA" id="ARBA00022960"/>
    </source>
</evidence>
<feature type="binding site" evidence="10">
    <location>
        <begin position="11"/>
        <end position="13"/>
    </location>
    <ligand>
        <name>UDP-N-acetyl-alpha-D-glucosamine</name>
        <dbReference type="ChEBI" id="CHEBI:57705"/>
    </ligand>
</feature>
<dbReference type="GO" id="GO:0051991">
    <property type="term" value="F:UDP-N-acetyl-D-glucosamine:N-acetylmuramoyl-L-alanyl-D-glutamyl-meso-2,6-diaminopimelyl-D-alanyl-D-alanine-diphosphoundecaprenol 4-beta-N-acetylglucosaminlytransferase activity"/>
    <property type="evidence" value="ECO:0007669"/>
    <property type="project" value="RHEA"/>
</dbReference>
<dbReference type="OrthoDB" id="9808936at2"/>
<dbReference type="GO" id="GO:0071555">
    <property type="term" value="P:cell wall organization"/>
    <property type="evidence" value="ECO:0007669"/>
    <property type="project" value="UniProtKB-KW"/>
</dbReference>
<evidence type="ECO:0000256" key="10">
    <source>
        <dbReference type="HAMAP-Rule" id="MF_00033"/>
    </source>
</evidence>
<keyword evidence="1 10" id="KW-1003">Cell membrane</keyword>
<dbReference type="Gene3D" id="3.40.50.2000">
    <property type="entry name" value="Glycogen Phosphorylase B"/>
    <property type="match status" value="2"/>
</dbReference>
<dbReference type="InterPro" id="IPR004276">
    <property type="entry name" value="GlycoTrans_28_N"/>
</dbReference>
<dbReference type="EC" id="2.4.1.227" evidence="10"/>
<keyword evidence="9 10" id="KW-0961">Cell wall biogenesis/degradation</keyword>
<keyword evidence="7 10" id="KW-0472">Membrane</keyword>
<evidence type="ECO:0000256" key="6">
    <source>
        <dbReference type="ARBA" id="ARBA00022984"/>
    </source>
</evidence>
<dbReference type="UniPathway" id="UPA00219"/>
<dbReference type="GO" id="GO:0005886">
    <property type="term" value="C:plasma membrane"/>
    <property type="evidence" value="ECO:0007669"/>
    <property type="project" value="UniProtKB-SubCell"/>
</dbReference>
<evidence type="ECO:0000256" key="2">
    <source>
        <dbReference type="ARBA" id="ARBA00022618"/>
    </source>
</evidence>
<keyword evidence="8 10" id="KW-0131">Cell cycle</keyword>
<evidence type="ECO:0000259" key="12">
    <source>
        <dbReference type="Pfam" id="PF04101"/>
    </source>
</evidence>
<dbReference type="InterPro" id="IPR006009">
    <property type="entry name" value="GlcNAc_MurG"/>
</dbReference>
<evidence type="ECO:0000256" key="8">
    <source>
        <dbReference type="ARBA" id="ARBA00023306"/>
    </source>
</evidence>
<dbReference type="InterPro" id="IPR007235">
    <property type="entry name" value="Glyco_trans_28_C"/>
</dbReference>
<dbReference type="EMBL" id="FXWH01000001">
    <property type="protein sequence ID" value="SMQ60761.1"/>
    <property type="molecule type" value="Genomic_DNA"/>
</dbReference>
<evidence type="ECO:0000259" key="11">
    <source>
        <dbReference type="Pfam" id="PF03033"/>
    </source>
</evidence>
<evidence type="ECO:0000256" key="4">
    <source>
        <dbReference type="ARBA" id="ARBA00022679"/>
    </source>
</evidence>
<dbReference type="GO" id="GO:0051301">
    <property type="term" value="P:cell division"/>
    <property type="evidence" value="ECO:0007669"/>
    <property type="project" value="UniProtKB-KW"/>
</dbReference>
<comment type="function">
    <text evidence="10">Cell wall formation. Catalyzes the transfer of a GlcNAc subunit on undecaprenyl-pyrophosphoryl-MurNAc-pentapeptide (lipid intermediate I) to form undecaprenyl-pyrophosphoryl-MurNAc-(pentapeptide)GlcNAc (lipid intermediate II).</text>
</comment>
<keyword evidence="4 10" id="KW-0808">Transferase</keyword>
<keyword evidence="6 10" id="KW-0573">Peptidoglycan synthesis</keyword>
<dbReference type="Pfam" id="PF04101">
    <property type="entry name" value="Glyco_tran_28_C"/>
    <property type="match status" value="1"/>
</dbReference>
<feature type="binding site" evidence="10">
    <location>
        <begin position="267"/>
        <end position="272"/>
    </location>
    <ligand>
        <name>UDP-N-acetyl-alpha-D-glucosamine</name>
        <dbReference type="ChEBI" id="CHEBI:57705"/>
    </ligand>
</feature>
<dbReference type="PANTHER" id="PTHR21015:SF22">
    <property type="entry name" value="GLYCOSYLTRANSFERASE"/>
    <property type="match status" value="1"/>
</dbReference>
<feature type="binding site" evidence="10">
    <location>
        <position position="248"/>
    </location>
    <ligand>
        <name>UDP-N-acetyl-alpha-D-glucosamine</name>
        <dbReference type="ChEBI" id="CHEBI:57705"/>
    </ligand>
</feature>
<evidence type="ECO:0000256" key="1">
    <source>
        <dbReference type="ARBA" id="ARBA00022475"/>
    </source>
</evidence>
<feature type="binding site" evidence="10">
    <location>
        <position position="124"/>
    </location>
    <ligand>
        <name>UDP-N-acetyl-alpha-D-glucosamine</name>
        <dbReference type="ChEBI" id="CHEBI:57705"/>
    </ligand>
</feature>
<keyword evidence="14" id="KW-1185">Reference proteome</keyword>
<feature type="domain" description="Glycosyltransferase family 28 N-terminal" evidence="11">
    <location>
        <begin position="4"/>
        <end position="142"/>
    </location>
</feature>
<evidence type="ECO:0000313" key="13">
    <source>
        <dbReference type="EMBL" id="SMQ60761.1"/>
    </source>
</evidence>
<feature type="binding site" evidence="10">
    <location>
        <position position="293"/>
    </location>
    <ligand>
        <name>UDP-N-acetyl-alpha-D-glucosamine</name>
        <dbReference type="ChEBI" id="CHEBI:57705"/>
    </ligand>
</feature>
<dbReference type="NCBIfam" id="TIGR01133">
    <property type="entry name" value="murG"/>
    <property type="match status" value="1"/>
</dbReference>
<evidence type="ECO:0000256" key="3">
    <source>
        <dbReference type="ARBA" id="ARBA00022676"/>
    </source>
</evidence>
<comment type="subcellular location">
    <subcellularLocation>
        <location evidence="10">Cell membrane</location>
        <topology evidence="10">Peripheral membrane protein</topology>
        <orientation evidence="10">Cytoplasmic side</orientation>
    </subcellularLocation>
</comment>
<dbReference type="AlphaFoldDB" id="A0A1Y6EHW1"/>
<comment type="catalytic activity">
    <reaction evidence="10">
        <text>di-trans,octa-cis-undecaprenyl diphospho-N-acetyl-alpha-D-muramoyl-L-alanyl-D-glutamyl-meso-2,6-diaminopimeloyl-D-alanyl-D-alanine + UDP-N-acetyl-alpha-D-glucosamine = di-trans,octa-cis-undecaprenyl diphospho-[N-acetyl-alpha-D-glucosaminyl-(1-&gt;4)]-N-acetyl-alpha-D-muramoyl-L-alanyl-D-glutamyl-meso-2,6-diaminopimeloyl-D-alanyl-D-alanine + UDP + H(+)</text>
        <dbReference type="Rhea" id="RHEA:31227"/>
        <dbReference type="ChEBI" id="CHEBI:15378"/>
        <dbReference type="ChEBI" id="CHEBI:57705"/>
        <dbReference type="ChEBI" id="CHEBI:58223"/>
        <dbReference type="ChEBI" id="CHEBI:61387"/>
        <dbReference type="ChEBI" id="CHEBI:61388"/>
        <dbReference type="EC" id="2.4.1.227"/>
    </reaction>
</comment>
<accession>A0A1Y6EHW1</accession>
<comment type="similarity">
    <text evidence="10">Belongs to the glycosyltransferase 28 family. MurG subfamily.</text>
</comment>
<feature type="domain" description="Glycosyl transferase family 28 C-terminal" evidence="12">
    <location>
        <begin position="187"/>
        <end position="348"/>
    </location>
</feature>
<feature type="binding site" evidence="10">
    <location>
        <position position="193"/>
    </location>
    <ligand>
        <name>UDP-N-acetyl-alpha-D-glucosamine</name>
        <dbReference type="ChEBI" id="CHEBI:57705"/>
    </ligand>
</feature>
<sequence>MKQIIIAAAGTGGHVFPALAVAEQLRTLGWQVQWLGTTEQRLEARVVPAANFTLHQLSVQGLRGHGVVRKLLAPVRLLGAVWQSMKLLRAQQTQVVLTFGGYVSGPAGVAARLLGIPLLVHEQNAVPGLTTRLLSRFAQQVMLGFGSAKDYLPNAIVTGNPLRTGVLAAQGKYHGDQAATSAQRLRILVVGGSLGARALNDIVPVALQTLQLSQALDIVHQCGKGNRDTVTAAYASGKDNQVEVIEFIDTMEHAYAQADLVICRAGALTVAEIAAVGVPALFVPLPHAVDDHQTANAQELVTAGAARLIPQAQLELGLVKELQALLQQPEQLRTMAQAAQQAAWVDATDNVVTQCERWIKNPATTESTKSKQS</sequence>
<dbReference type="RefSeq" id="WP_086433640.1">
    <property type="nucleotide sequence ID" value="NZ_FXWH01000001.1"/>
</dbReference>
<evidence type="ECO:0000256" key="9">
    <source>
        <dbReference type="ARBA" id="ARBA00023316"/>
    </source>
</evidence>